<evidence type="ECO:0000256" key="2">
    <source>
        <dbReference type="ARBA" id="ARBA00022448"/>
    </source>
</evidence>
<gene>
    <name evidence="4" type="primary">aglE</name>
    <name evidence="4" type="ORF">GCM10010915_00410</name>
</gene>
<keyword evidence="2" id="KW-0813">Transport</keyword>
<keyword evidence="3" id="KW-0732">Signal</keyword>
<dbReference type="InterPro" id="IPR050490">
    <property type="entry name" value="Bact_solute-bd_prot1"/>
</dbReference>
<organism evidence="4 5">
    <name type="scientific">Microbacterium faecale</name>
    <dbReference type="NCBI Taxonomy" id="1804630"/>
    <lineage>
        <taxon>Bacteria</taxon>
        <taxon>Bacillati</taxon>
        <taxon>Actinomycetota</taxon>
        <taxon>Actinomycetes</taxon>
        <taxon>Micrococcales</taxon>
        <taxon>Microbacteriaceae</taxon>
        <taxon>Microbacterium</taxon>
    </lineage>
</organism>
<dbReference type="SUPFAM" id="SSF53850">
    <property type="entry name" value="Periplasmic binding protein-like II"/>
    <property type="match status" value="1"/>
</dbReference>
<feature type="signal peptide" evidence="3">
    <location>
        <begin position="1"/>
        <end position="24"/>
    </location>
</feature>
<dbReference type="PANTHER" id="PTHR43649">
    <property type="entry name" value="ARABINOSE-BINDING PROTEIN-RELATED"/>
    <property type="match status" value="1"/>
</dbReference>
<dbReference type="PANTHER" id="PTHR43649:SF29">
    <property type="entry name" value="OSMOPROTECTIVE COMPOUNDS-BINDING PROTEIN GGTB"/>
    <property type="match status" value="1"/>
</dbReference>
<evidence type="ECO:0000313" key="4">
    <source>
        <dbReference type="EMBL" id="GGD24342.1"/>
    </source>
</evidence>
<dbReference type="AlphaFoldDB" id="A0A916XZR4"/>
<comment type="caution">
    <text evidence="4">The sequence shown here is derived from an EMBL/GenBank/DDBJ whole genome shotgun (WGS) entry which is preliminary data.</text>
</comment>
<dbReference type="PROSITE" id="PS51257">
    <property type="entry name" value="PROKAR_LIPOPROTEIN"/>
    <property type="match status" value="1"/>
</dbReference>
<dbReference type="Gene3D" id="3.40.190.10">
    <property type="entry name" value="Periplasmic binding protein-like II"/>
    <property type="match status" value="2"/>
</dbReference>
<feature type="chain" id="PRO_5038689961" evidence="3">
    <location>
        <begin position="25"/>
        <end position="456"/>
    </location>
</feature>
<dbReference type="InterPro" id="IPR006059">
    <property type="entry name" value="SBP"/>
</dbReference>
<sequence length="456" mass="48782">MRTQKLRRYGVGIAGGIAMTLALAGCAGDDLGGGSTGGGGDTDADCAAFEQYGTFEGDRVTLSSTISDQEGDQLEESWADFVACTGITIEHNGTNEFESQIFVQVEGGNAPDLAIFPQPGLMQRMNEGGHLVPAGDDVLAAAEENYTEDWLSYGNIDGTQFGVPVMGSVKSFVWYSPSVFEENGYEIPETWDEMMELTDQIVADHGSDTVKPWCFGIESGGATGWPATDFVEDMVLREAGPDVYDQWVDHEIPFDDSQIVASLDRAGDILKNEDYVNGGIGDPRSIASTPWADAGLQVLNDNCFLFRAASFFEAQLPEGTDVSPDGDIFAFYLPADSADEQPLLVAGDYVAAFNDNEATQALQAYLASSEWANSRVSIGGVVSPNQGVDPANASSDVLRLTLELMQDEDAIARFDGSDLMPSEVGAGTFWSQMTAWIDGQTESDAALAAIESSWPE</sequence>
<keyword evidence="5" id="KW-1185">Reference proteome</keyword>
<accession>A0A916XZR4</accession>
<dbReference type="Pfam" id="PF01547">
    <property type="entry name" value="SBP_bac_1"/>
    <property type="match status" value="1"/>
</dbReference>
<reference evidence="4" key="1">
    <citation type="journal article" date="2014" name="Int. J. Syst. Evol. Microbiol.">
        <title>Complete genome sequence of Corynebacterium casei LMG S-19264T (=DSM 44701T), isolated from a smear-ripened cheese.</title>
        <authorList>
            <consortium name="US DOE Joint Genome Institute (JGI-PGF)"/>
            <person name="Walter F."/>
            <person name="Albersmeier A."/>
            <person name="Kalinowski J."/>
            <person name="Ruckert C."/>
        </authorList>
    </citation>
    <scope>NUCLEOTIDE SEQUENCE</scope>
    <source>
        <strain evidence="4">CGMCC 1.15152</strain>
    </source>
</reference>
<name>A0A916XZR4_9MICO</name>
<proteinExistence type="inferred from homology"/>
<evidence type="ECO:0000256" key="1">
    <source>
        <dbReference type="ARBA" id="ARBA00008520"/>
    </source>
</evidence>
<reference evidence="4" key="2">
    <citation type="submission" date="2020-09" db="EMBL/GenBank/DDBJ databases">
        <authorList>
            <person name="Sun Q."/>
            <person name="Zhou Y."/>
        </authorList>
    </citation>
    <scope>NUCLEOTIDE SEQUENCE</scope>
    <source>
        <strain evidence="4">CGMCC 1.15152</strain>
    </source>
</reference>
<dbReference type="RefSeq" id="WP_188710322.1">
    <property type="nucleotide sequence ID" value="NZ_BMHO01000001.1"/>
</dbReference>
<dbReference type="EMBL" id="BMHO01000001">
    <property type="protein sequence ID" value="GGD24342.1"/>
    <property type="molecule type" value="Genomic_DNA"/>
</dbReference>
<comment type="similarity">
    <text evidence="1">Belongs to the bacterial solute-binding protein 1 family.</text>
</comment>
<dbReference type="Proteomes" id="UP000633205">
    <property type="component" value="Unassembled WGS sequence"/>
</dbReference>
<protein>
    <submittedName>
        <fullName evidence="4">Alpha-glucoside ABC transporter substrate-binding protein</fullName>
    </submittedName>
</protein>
<evidence type="ECO:0000313" key="5">
    <source>
        <dbReference type="Proteomes" id="UP000633205"/>
    </source>
</evidence>
<evidence type="ECO:0000256" key="3">
    <source>
        <dbReference type="SAM" id="SignalP"/>
    </source>
</evidence>